<dbReference type="PROSITE" id="PS51257">
    <property type="entry name" value="PROKAR_LIPOPROTEIN"/>
    <property type="match status" value="1"/>
</dbReference>
<evidence type="ECO:0000313" key="3">
    <source>
        <dbReference type="EMBL" id="GEO83810.1"/>
    </source>
</evidence>
<evidence type="ECO:0000256" key="1">
    <source>
        <dbReference type="ARBA" id="ARBA00009387"/>
    </source>
</evidence>
<gene>
    <name evidence="3" type="ORF">RNA01_07420</name>
</gene>
<organism evidence="3 4">
    <name type="scientific">Ciceribacter naphthalenivorans</name>
    <dbReference type="NCBI Taxonomy" id="1118451"/>
    <lineage>
        <taxon>Bacteria</taxon>
        <taxon>Pseudomonadati</taxon>
        <taxon>Pseudomonadota</taxon>
        <taxon>Alphaproteobacteria</taxon>
        <taxon>Hyphomicrobiales</taxon>
        <taxon>Rhizobiaceae</taxon>
        <taxon>Ciceribacter</taxon>
    </lineage>
</organism>
<comment type="similarity">
    <text evidence="1">Belongs to the virb1 family.</text>
</comment>
<dbReference type="Gene3D" id="1.10.530.10">
    <property type="match status" value="1"/>
</dbReference>
<dbReference type="Proteomes" id="UP000321717">
    <property type="component" value="Unassembled WGS sequence"/>
</dbReference>
<protein>
    <recommendedName>
        <fullName evidence="2">Transglycosylase SLT domain-containing protein</fullName>
    </recommendedName>
</protein>
<dbReference type="InterPro" id="IPR023346">
    <property type="entry name" value="Lysozyme-like_dom_sf"/>
</dbReference>
<evidence type="ECO:0000313" key="4">
    <source>
        <dbReference type="Proteomes" id="UP000321717"/>
    </source>
</evidence>
<accession>A0A512HEN4</accession>
<sequence length="319" mass="33023">MIAKRDHGLHLGLAAVLLATLAGCTSGMEDAAKQELKANPVAGTAVQTQQQQQAAIAASTLPAPVDPNAPVVPAPIIPGTTTVAPIPTFKAVALAASGATPAAMAMAAGQENVAIQTAAMPASGNAVTTLPMSTDTADPAVLPAEVTAQQAIVPLAKPGTDALAYAAPSAATSLSALDSQFDVTSPRPVPGINPIQPATSGPTVINALIKKYAAIYQVPEALIHRVVNRESTYKPTAYNNGHYGLMQIKYATAKSMGYEGPASGLFDAETNLKYAIKYLKGAWLVADKDHDGAVRHYARGFYYDAKRKGMLHVLQPGFM</sequence>
<evidence type="ECO:0000259" key="2">
    <source>
        <dbReference type="Pfam" id="PF01464"/>
    </source>
</evidence>
<dbReference type="AlphaFoldDB" id="A0A512HEN4"/>
<feature type="domain" description="Transglycosylase SLT" evidence="2">
    <location>
        <begin position="208"/>
        <end position="302"/>
    </location>
</feature>
<dbReference type="EMBL" id="BJZP01000003">
    <property type="protein sequence ID" value="GEO83810.1"/>
    <property type="molecule type" value="Genomic_DNA"/>
</dbReference>
<dbReference type="Pfam" id="PF01464">
    <property type="entry name" value="SLT"/>
    <property type="match status" value="1"/>
</dbReference>
<proteinExistence type="inferred from homology"/>
<reference evidence="3 4" key="1">
    <citation type="submission" date="2019-07" db="EMBL/GenBank/DDBJ databases">
        <title>Whole genome shotgun sequence of Rhizobium naphthalenivorans NBRC 107585.</title>
        <authorList>
            <person name="Hosoyama A."/>
            <person name="Uohara A."/>
            <person name="Ohji S."/>
            <person name="Ichikawa N."/>
        </authorList>
    </citation>
    <scope>NUCLEOTIDE SEQUENCE [LARGE SCALE GENOMIC DNA]</scope>
    <source>
        <strain evidence="3 4">NBRC 107585</strain>
    </source>
</reference>
<dbReference type="SUPFAM" id="SSF53955">
    <property type="entry name" value="Lysozyme-like"/>
    <property type="match status" value="1"/>
</dbReference>
<dbReference type="OrthoDB" id="9788661at2"/>
<dbReference type="InterPro" id="IPR008258">
    <property type="entry name" value="Transglycosylase_SLT_dom_1"/>
</dbReference>
<keyword evidence="4" id="KW-1185">Reference proteome</keyword>
<comment type="caution">
    <text evidence="3">The sequence shown here is derived from an EMBL/GenBank/DDBJ whole genome shotgun (WGS) entry which is preliminary data.</text>
</comment>
<dbReference type="RefSeq" id="WP_147178618.1">
    <property type="nucleotide sequence ID" value="NZ_BJZP01000003.1"/>
</dbReference>
<name>A0A512HEN4_9HYPH</name>
<dbReference type="CDD" id="cd00254">
    <property type="entry name" value="LT-like"/>
    <property type="match status" value="1"/>
</dbReference>